<dbReference type="Proteomes" id="UP000030708">
    <property type="component" value="Unassembled WGS sequence"/>
</dbReference>
<evidence type="ECO:0000313" key="3">
    <source>
        <dbReference type="Proteomes" id="UP000030708"/>
    </source>
</evidence>
<reference evidence="2 3" key="2">
    <citation type="submission" date="2013-02" db="EMBL/GenBank/DDBJ databases">
        <title>The Genome Sequence of Plasmodium falciparum Tanzania (2000708).</title>
        <authorList>
            <consortium name="The Broad Institute Genome Sequencing Platform"/>
            <consortium name="The Broad Institute Genome Sequencing Center for Infectious Disease"/>
            <person name="Neafsey D."/>
            <person name="Cheeseman I."/>
            <person name="Volkman S."/>
            <person name="Adams J."/>
            <person name="Walker B."/>
            <person name="Young S.K."/>
            <person name="Zeng Q."/>
            <person name="Gargeya S."/>
            <person name="Fitzgerald M."/>
            <person name="Haas B."/>
            <person name="Abouelleil A."/>
            <person name="Alvarado L."/>
            <person name="Arachchi H.M."/>
            <person name="Berlin A.M."/>
            <person name="Chapman S.B."/>
            <person name="Dewar J."/>
            <person name="Goldberg J."/>
            <person name="Griggs A."/>
            <person name="Gujja S."/>
            <person name="Hansen M."/>
            <person name="Howarth C."/>
            <person name="Imamovic A."/>
            <person name="Larimer J."/>
            <person name="McCowan C."/>
            <person name="Murphy C."/>
            <person name="Neiman D."/>
            <person name="Pearson M."/>
            <person name="Priest M."/>
            <person name="Roberts A."/>
            <person name="Saif S."/>
            <person name="Shea T."/>
            <person name="Sisk P."/>
            <person name="Sykes S."/>
            <person name="Wortman J."/>
            <person name="Nusbaum C."/>
            <person name="Birren B."/>
        </authorList>
    </citation>
    <scope>NUCLEOTIDE SEQUENCE [LARGE SCALE GENOMIC DNA]</scope>
    <source>
        <strain evidence="3">Tanzania (2000708)</strain>
    </source>
</reference>
<reference evidence="2 3" key="1">
    <citation type="submission" date="2013-02" db="EMBL/GenBank/DDBJ databases">
        <title>The Genome Annotation of Plasmodium falciparum Tanzania (2000708).</title>
        <authorList>
            <consortium name="The Broad Institute Genome Sequencing Platform"/>
            <consortium name="The Broad Institute Genome Sequencing Center for Infectious Disease"/>
            <person name="Neafsey D."/>
            <person name="Hoffman S."/>
            <person name="Volkman S."/>
            <person name="Rosenthal P."/>
            <person name="Walker B."/>
            <person name="Young S.K."/>
            <person name="Zeng Q."/>
            <person name="Gargeya S."/>
            <person name="Fitzgerald M."/>
            <person name="Haas B."/>
            <person name="Abouelleil A."/>
            <person name="Allen A.W."/>
            <person name="Alvarado L."/>
            <person name="Arachchi H.M."/>
            <person name="Berlin A.M."/>
            <person name="Chapman S.B."/>
            <person name="Gainer-Dewar J."/>
            <person name="Goldberg J."/>
            <person name="Griggs A."/>
            <person name="Gujja S."/>
            <person name="Hansen M."/>
            <person name="Howarth C."/>
            <person name="Imamovic A."/>
            <person name="Ireland A."/>
            <person name="Larimer J."/>
            <person name="McCowan C."/>
            <person name="Murphy C."/>
            <person name="Pearson M."/>
            <person name="Poon T.W."/>
            <person name="Priest M."/>
            <person name="Roberts A."/>
            <person name="Saif S."/>
            <person name="Shea T."/>
            <person name="Sisk P."/>
            <person name="Sykes S."/>
            <person name="Wortman J."/>
            <person name="Nusbaum C."/>
            <person name="Birren B."/>
        </authorList>
    </citation>
    <scope>NUCLEOTIDE SEQUENCE [LARGE SCALE GENOMIC DNA]</scope>
    <source>
        <strain evidence="3">Tanzania (2000708)</strain>
    </source>
</reference>
<dbReference type="GO" id="GO:0016020">
    <property type="term" value="C:membrane"/>
    <property type="evidence" value="ECO:0007669"/>
    <property type="project" value="InterPro"/>
</dbReference>
<feature type="domain" description="Duffy-antigen binding" evidence="1">
    <location>
        <begin position="201"/>
        <end position="346"/>
    </location>
</feature>
<dbReference type="InterPro" id="IPR042202">
    <property type="entry name" value="Duffy-ag-bd_sf"/>
</dbReference>
<dbReference type="AlphaFoldDB" id="A0A024VZZ8"/>
<gene>
    <name evidence="2" type="ORF">PFTANZ_05821</name>
</gene>
<feature type="non-terminal residue" evidence="2">
    <location>
        <position position="529"/>
    </location>
</feature>
<dbReference type="Gene3D" id="1.20.58.830">
    <property type="match status" value="2"/>
</dbReference>
<dbReference type="SUPFAM" id="SSF140924">
    <property type="entry name" value="Duffy binding domain-like"/>
    <property type="match status" value="2"/>
</dbReference>
<dbReference type="Gene3D" id="1.20.1310.20">
    <property type="entry name" value="Duffy-antigen binding domain"/>
    <property type="match status" value="1"/>
</dbReference>
<name>A0A024VZZ8_PLAFA</name>
<dbReference type="GO" id="GO:0046789">
    <property type="term" value="F:host cell surface receptor binding"/>
    <property type="evidence" value="ECO:0007669"/>
    <property type="project" value="InterPro"/>
</dbReference>
<proteinExistence type="predicted"/>
<protein>
    <recommendedName>
        <fullName evidence="1">Duffy-antigen binding domain-containing protein</fullName>
    </recommendedName>
</protein>
<dbReference type="Pfam" id="PF05424">
    <property type="entry name" value="Duffy_binding"/>
    <property type="match status" value="1"/>
</dbReference>
<evidence type="ECO:0000259" key="1">
    <source>
        <dbReference type="Pfam" id="PF05424"/>
    </source>
</evidence>
<dbReference type="InterPro" id="IPR008602">
    <property type="entry name" value="Duffy-antigen-binding"/>
</dbReference>
<organism evidence="2 3">
    <name type="scientific">Plasmodium falciparum Tanzania</name>
    <name type="common">2000708</name>
    <dbReference type="NCBI Taxonomy" id="1036725"/>
    <lineage>
        <taxon>Eukaryota</taxon>
        <taxon>Sar</taxon>
        <taxon>Alveolata</taxon>
        <taxon>Apicomplexa</taxon>
        <taxon>Aconoidasida</taxon>
        <taxon>Haemosporida</taxon>
        <taxon>Plasmodiidae</taxon>
        <taxon>Plasmodium</taxon>
        <taxon>Plasmodium (Laverania)</taxon>
    </lineage>
</organism>
<accession>A0A024VZZ8</accession>
<sequence>MTEWSEYFCKAMNKNIDEMKVECDKCTSGKCSNDTEGKFCIRCKEKCKSYSEFINKWKEQLETQSKSYKKLYEMSETYSSFSEDVKLFVKKLKENQKDCSVKNAFEYIHKTSNCVNYKFNENDGSSNKRTYAFEETPNSYKEACTCTSPTKNPLDDCPTDQTKDGCKELQSFTFCTKNDYDNNLDNWNSHLVLNSSDDNKGVLIPPRRRHLCTRPITRYIYRNDDKEIFKKHLLTSAFSQGQLLGQKYKSEKELCFEAMKYSFADYADIIKGTDMLDTTTSKKINKRLLELLNVSNNVRRHATSWWENNRSHVWHAMLCGYQKAGGEIEKKDCELPNEDEIPQFLRWLIEWAKQACKEEQILKNSFETKCNCTKIEEKAYSEILEKINCKGEIIKYINWINKVKLYYDGLNGKYQRFIKSSATTKVKQTQPNAHDYIKVNYPECNFDFSKIYEIYNNNIQDNNVAFKEILKIFCPKLNFDNDVIPEQITEKKETLPLPSQYDSTNDILTNTIPFGIALALCSVAFLFMK</sequence>
<evidence type="ECO:0000313" key="2">
    <source>
        <dbReference type="EMBL" id="ETW33461.1"/>
    </source>
</evidence>
<dbReference type="EMBL" id="KI926602">
    <property type="protein sequence ID" value="ETW33461.1"/>
    <property type="molecule type" value="Genomic_DNA"/>
</dbReference>